<proteinExistence type="predicted"/>
<reference evidence="7 8" key="1">
    <citation type="journal article" date="2016" name="Genome Biol. Evol.">
        <title>Draft genome sequence of an aflatoxigenic Aspergillus species, A. bombycis.</title>
        <authorList>
            <person name="Moore G.G."/>
            <person name="Mack B.M."/>
            <person name="Beltz S.B."/>
            <person name="Gilbert M.K."/>
        </authorList>
    </citation>
    <scope>NUCLEOTIDE SEQUENCE [LARGE SCALE GENOMIC DNA]</scope>
    <source>
        <strain evidence="8">NRRL 26010</strain>
    </source>
</reference>
<dbReference type="InterPro" id="IPR050307">
    <property type="entry name" value="Sterol_Desaturase_Related"/>
</dbReference>
<comment type="subcellular location">
    <subcellularLocation>
        <location evidence="1">Membrane</location>
    </subcellularLocation>
</comment>
<keyword evidence="2 5" id="KW-0812">Transmembrane</keyword>
<dbReference type="GO" id="GO:0016491">
    <property type="term" value="F:oxidoreductase activity"/>
    <property type="evidence" value="ECO:0007669"/>
    <property type="project" value="InterPro"/>
</dbReference>
<dbReference type="RefSeq" id="XP_022391030.1">
    <property type="nucleotide sequence ID" value="XM_022531003.1"/>
</dbReference>
<evidence type="ECO:0000256" key="4">
    <source>
        <dbReference type="ARBA" id="ARBA00023136"/>
    </source>
</evidence>
<dbReference type="AlphaFoldDB" id="A0A1F8A6J9"/>
<dbReference type="Pfam" id="PF04116">
    <property type="entry name" value="FA_hydroxylase"/>
    <property type="match status" value="1"/>
</dbReference>
<feature type="transmembrane region" description="Helical" evidence="5">
    <location>
        <begin position="26"/>
        <end position="47"/>
    </location>
</feature>
<protein>
    <submittedName>
        <fullName evidence="7">Sterol desaturase</fullName>
    </submittedName>
</protein>
<organism evidence="7 8">
    <name type="scientific">Aspergillus bombycis</name>
    <dbReference type="NCBI Taxonomy" id="109264"/>
    <lineage>
        <taxon>Eukaryota</taxon>
        <taxon>Fungi</taxon>
        <taxon>Dikarya</taxon>
        <taxon>Ascomycota</taxon>
        <taxon>Pezizomycotina</taxon>
        <taxon>Eurotiomycetes</taxon>
        <taxon>Eurotiomycetidae</taxon>
        <taxon>Eurotiales</taxon>
        <taxon>Aspergillaceae</taxon>
        <taxon>Aspergillus</taxon>
    </lineage>
</organism>
<name>A0A1F8A6J9_9EURO</name>
<evidence type="ECO:0000256" key="1">
    <source>
        <dbReference type="ARBA" id="ARBA00004370"/>
    </source>
</evidence>
<accession>A0A1F8A6J9</accession>
<evidence type="ECO:0000256" key="5">
    <source>
        <dbReference type="SAM" id="Phobius"/>
    </source>
</evidence>
<comment type="caution">
    <text evidence="7">The sequence shown here is derived from an EMBL/GenBank/DDBJ whole genome shotgun (WGS) entry which is preliminary data.</text>
</comment>
<dbReference type="GO" id="GO:0005506">
    <property type="term" value="F:iron ion binding"/>
    <property type="evidence" value="ECO:0007669"/>
    <property type="project" value="InterPro"/>
</dbReference>
<dbReference type="GeneID" id="34447263"/>
<dbReference type="GO" id="GO:0016020">
    <property type="term" value="C:membrane"/>
    <property type="evidence" value="ECO:0007669"/>
    <property type="project" value="UniProtKB-SubCell"/>
</dbReference>
<keyword evidence="8" id="KW-1185">Reference proteome</keyword>
<feature type="domain" description="Fatty acid hydroxylase" evidence="6">
    <location>
        <begin position="116"/>
        <end position="239"/>
    </location>
</feature>
<dbReference type="InterPro" id="IPR006694">
    <property type="entry name" value="Fatty_acid_hydroxylase"/>
</dbReference>
<dbReference type="GO" id="GO:0008610">
    <property type="term" value="P:lipid biosynthetic process"/>
    <property type="evidence" value="ECO:0007669"/>
    <property type="project" value="InterPro"/>
</dbReference>
<keyword evidence="3 5" id="KW-1133">Transmembrane helix</keyword>
<evidence type="ECO:0000256" key="3">
    <source>
        <dbReference type="ARBA" id="ARBA00022989"/>
    </source>
</evidence>
<dbReference type="OrthoDB" id="408954at2759"/>
<keyword evidence="4 5" id="KW-0472">Membrane</keyword>
<evidence type="ECO:0000256" key="2">
    <source>
        <dbReference type="ARBA" id="ARBA00022692"/>
    </source>
</evidence>
<dbReference type="STRING" id="109264.A0A1F8A6J9"/>
<dbReference type="Proteomes" id="UP000179179">
    <property type="component" value="Unassembled WGS sequence"/>
</dbReference>
<gene>
    <name evidence="7" type="ORF">ABOM_003873</name>
</gene>
<evidence type="ECO:0000259" key="6">
    <source>
        <dbReference type="Pfam" id="PF04116"/>
    </source>
</evidence>
<dbReference type="PANTHER" id="PTHR11863">
    <property type="entry name" value="STEROL DESATURASE"/>
    <property type="match status" value="1"/>
</dbReference>
<dbReference type="EMBL" id="LYCR01000024">
    <property type="protein sequence ID" value="OGM47313.1"/>
    <property type="molecule type" value="Genomic_DNA"/>
</dbReference>
<sequence length="247" mass="28720">MPKLEPLWATIVTSYRPSTIEFTGTLLIQILTFWLPSLIYLALPTLFPNWSSRHKIQPAPKQPTKKEIHYCLKIVLRNQLLTTTLHLLQLKLLNNNSSSYTLTPTFPTLPILARDFLLSLLAREALFYYAHRFLHRPFFYVRIHKQHHKFTAPIALAAQFAHPIEQIFANALPISLPPQLLRSHILTFWVFLGYELFVTATVHSGFDFFGGKAKMHDLHHEKFNLNYGSLGLLDWVHGTDRLEKRRD</sequence>
<evidence type="ECO:0000313" key="7">
    <source>
        <dbReference type="EMBL" id="OGM47313.1"/>
    </source>
</evidence>
<evidence type="ECO:0000313" key="8">
    <source>
        <dbReference type="Proteomes" id="UP000179179"/>
    </source>
</evidence>